<feature type="transmembrane region" description="Helical" evidence="1">
    <location>
        <begin position="62"/>
        <end position="81"/>
    </location>
</feature>
<dbReference type="RefSeq" id="WP_264716249.1">
    <property type="nucleotide sequence ID" value="NZ_JAPDNT010000035.1"/>
</dbReference>
<feature type="non-terminal residue" evidence="3">
    <location>
        <position position="1"/>
    </location>
</feature>
<name>A0AA41YVR9_9PROT</name>
<sequence>LAAQARWRARPLALAALCAATIGATRMALKVHTMTDVAIGAAIGVAGALLLARLAGDRPAAFNVAVPLGVGAAVIAGFHGLHMPAEAWLRQLAGLAATP</sequence>
<feature type="domain" description="Phosphatidic acid phosphatase type 2/haloperoxidase" evidence="2">
    <location>
        <begin position="6"/>
        <end position="57"/>
    </location>
</feature>
<proteinExistence type="predicted"/>
<dbReference type="Pfam" id="PF01569">
    <property type="entry name" value="PAP2"/>
    <property type="match status" value="1"/>
</dbReference>
<dbReference type="InterPro" id="IPR000326">
    <property type="entry name" value="PAP2/HPO"/>
</dbReference>
<organism evidence="3 4">
    <name type="scientific">Limobrevibacterium gyesilva</name>
    <dbReference type="NCBI Taxonomy" id="2991712"/>
    <lineage>
        <taxon>Bacteria</taxon>
        <taxon>Pseudomonadati</taxon>
        <taxon>Pseudomonadota</taxon>
        <taxon>Alphaproteobacteria</taxon>
        <taxon>Acetobacterales</taxon>
        <taxon>Acetobacteraceae</taxon>
        <taxon>Limobrevibacterium</taxon>
    </lineage>
</organism>
<evidence type="ECO:0000259" key="2">
    <source>
        <dbReference type="Pfam" id="PF01569"/>
    </source>
</evidence>
<keyword evidence="4" id="KW-1185">Reference proteome</keyword>
<dbReference type="Proteomes" id="UP001165679">
    <property type="component" value="Unassembled WGS sequence"/>
</dbReference>
<dbReference type="InterPro" id="IPR036938">
    <property type="entry name" value="PAP2/HPO_sf"/>
</dbReference>
<keyword evidence="1" id="KW-0812">Transmembrane</keyword>
<evidence type="ECO:0000313" key="3">
    <source>
        <dbReference type="EMBL" id="MCW3477310.1"/>
    </source>
</evidence>
<comment type="caution">
    <text evidence="3">The sequence shown here is derived from an EMBL/GenBank/DDBJ whole genome shotgun (WGS) entry which is preliminary data.</text>
</comment>
<keyword evidence="1" id="KW-0472">Membrane</keyword>
<reference evidence="3" key="2">
    <citation type="submission" date="2022-10" db="EMBL/GenBank/DDBJ databases">
        <authorList>
            <person name="Trinh H.N."/>
        </authorList>
    </citation>
    <scope>NUCLEOTIDE SEQUENCE</scope>
    <source>
        <strain evidence="3">RN2-1</strain>
    </source>
</reference>
<keyword evidence="1" id="KW-1133">Transmembrane helix</keyword>
<dbReference type="AlphaFoldDB" id="A0AA41YVR9"/>
<protein>
    <submittedName>
        <fullName evidence="3">Phosphatase PAP2 family protein</fullName>
    </submittedName>
</protein>
<evidence type="ECO:0000313" key="4">
    <source>
        <dbReference type="Proteomes" id="UP001165679"/>
    </source>
</evidence>
<dbReference type="SUPFAM" id="SSF48317">
    <property type="entry name" value="Acid phosphatase/Vanadium-dependent haloperoxidase"/>
    <property type="match status" value="1"/>
</dbReference>
<reference evidence="3" key="1">
    <citation type="submission" date="2022-09" db="EMBL/GenBank/DDBJ databases">
        <title>Rhodovastum sp. nov. RN2-1 isolated from soil in Seongnam, South Korea.</title>
        <authorList>
            <person name="Le N.T."/>
        </authorList>
    </citation>
    <scope>NUCLEOTIDE SEQUENCE</scope>
    <source>
        <strain evidence="3">RN2-1</strain>
    </source>
</reference>
<accession>A0AA41YVR9</accession>
<dbReference type="Gene3D" id="1.20.144.10">
    <property type="entry name" value="Phosphatidic acid phosphatase type 2/haloperoxidase"/>
    <property type="match status" value="1"/>
</dbReference>
<gene>
    <name evidence="3" type="ORF">OL599_22335</name>
</gene>
<feature type="transmembrane region" description="Helical" evidence="1">
    <location>
        <begin position="38"/>
        <end position="55"/>
    </location>
</feature>
<evidence type="ECO:0000256" key="1">
    <source>
        <dbReference type="SAM" id="Phobius"/>
    </source>
</evidence>
<dbReference type="EMBL" id="JAPDNT010000035">
    <property type="protein sequence ID" value="MCW3477310.1"/>
    <property type="molecule type" value="Genomic_DNA"/>
</dbReference>